<accession>A0ABT0KJY0</accession>
<comment type="caution">
    <text evidence="2">The sequence shown here is derived from an EMBL/GenBank/DDBJ whole genome shotgun (WGS) entry which is preliminary data.</text>
</comment>
<feature type="transmembrane region" description="Helical" evidence="1">
    <location>
        <begin position="68"/>
        <end position="88"/>
    </location>
</feature>
<keyword evidence="1" id="KW-0472">Membrane</keyword>
<dbReference type="EMBL" id="JAKIKU010000001">
    <property type="protein sequence ID" value="MCL1044145.1"/>
    <property type="molecule type" value="Genomic_DNA"/>
</dbReference>
<protein>
    <recommendedName>
        <fullName evidence="4">Glycosyltransferase</fullName>
    </recommendedName>
</protein>
<dbReference type="Proteomes" id="UP001202134">
    <property type="component" value="Unassembled WGS sequence"/>
</dbReference>
<keyword evidence="3" id="KW-1185">Reference proteome</keyword>
<organism evidence="2 3">
    <name type="scientific">Shewanella electrodiphila</name>
    <dbReference type="NCBI Taxonomy" id="934143"/>
    <lineage>
        <taxon>Bacteria</taxon>
        <taxon>Pseudomonadati</taxon>
        <taxon>Pseudomonadota</taxon>
        <taxon>Gammaproteobacteria</taxon>
        <taxon>Alteromonadales</taxon>
        <taxon>Shewanellaceae</taxon>
        <taxon>Shewanella</taxon>
    </lineage>
</organism>
<keyword evidence="1" id="KW-0812">Transmembrane</keyword>
<evidence type="ECO:0000313" key="3">
    <source>
        <dbReference type="Proteomes" id="UP001202134"/>
    </source>
</evidence>
<evidence type="ECO:0000256" key="1">
    <source>
        <dbReference type="SAM" id="Phobius"/>
    </source>
</evidence>
<proteinExistence type="predicted"/>
<reference evidence="2 3" key="1">
    <citation type="submission" date="2022-01" db="EMBL/GenBank/DDBJ databases">
        <title>Whole genome-based taxonomy of the Shewanellaceae.</title>
        <authorList>
            <person name="Martin-Rodriguez A.J."/>
        </authorList>
    </citation>
    <scope>NUCLEOTIDE SEQUENCE [LARGE SCALE GENOMIC DNA]</scope>
    <source>
        <strain evidence="2 3">DSM 24955</strain>
    </source>
</reference>
<keyword evidence="1" id="KW-1133">Transmembrane helix</keyword>
<name>A0ABT0KJY0_9GAMM</name>
<evidence type="ECO:0000313" key="2">
    <source>
        <dbReference type="EMBL" id="MCL1044145.1"/>
    </source>
</evidence>
<dbReference type="SUPFAM" id="SSF53756">
    <property type="entry name" value="UDP-Glycosyltransferase/glycogen phosphorylase"/>
    <property type="match status" value="1"/>
</dbReference>
<dbReference type="Gene3D" id="3.40.50.2000">
    <property type="entry name" value="Glycogen Phosphorylase B"/>
    <property type="match status" value="1"/>
</dbReference>
<gene>
    <name evidence="2" type="ORF">L2737_02205</name>
</gene>
<dbReference type="RefSeq" id="WP_248954604.1">
    <property type="nucleotide sequence ID" value="NZ_JAKIKU010000001.1"/>
</dbReference>
<sequence>MKKVICLGNGPVMSFTPYMAKLANVLCELGIATNFVTWVREDDVTTAKDPDNVETTILYKSKETKVKFILVLKYFLWMIKVFLFASLSKEKYFICSRFENAFPLFLVSLFKNISYLYADRDNLHSTYKWPSIIKKVIYKIECLVAARAKIHLVPGLSRNFTSLNNVRIISNKPSRSLYNKAKLIFNSRDNNLDESYVVYINGWITKNRGLHQISDAIVSKYSKKVKFLIAGDATSMSNELLTLDNVNYLGRLSNEEALSFYFESHLVISLYDPSIKINRLAEPNKWWDCVLSQTPFISNFGVSTVERYNDLVEFHLIDYKTPYSLFEAIEKVSKINRTKKPVKLNCFKFWDDEMKDIIMEFID</sequence>
<evidence type="ECO:0008006" key="4">
    <source>
        <dbReference type="Google" id="ProtNLM"/>
    </source>
</evidence>